<accession>A0ABT6HPG0</accession>
<comment type="caution">
    <text evidence="2">The sequence shown here is derived from an EMBL/GenBank/DDBJ whole genome shotgun (WGS) entry which is preliminary data.</text>
</comment>
<keyword evidence="3" id="KW-1185">Reference proteome</keyword>
<proteinExistence type="predicted"/>
<dbReference type="EMBL" id="JARWBG010000019">
    <property type="protein sequence ID" value="MDH2390613.1"/>
    <property type="molecule type" value="Genomic_DNA"/>
</dbReference>
<dbReference type="RefSeq" id="WP_279929194.1">
    <property type="nucleotide sequence ID" value="NZ_JARWBG010000019.1"/>
</dbReference>
<reference evidence="2 3" key="1">
    <citation type="submission" date="2023-04" db="EMBL/GenBank/DDBJ databases">
        <title>Streptomyces chengmaiensis sp. nov. isolated from the stem of mangrove plant in Hainan.</title>
        <authorList>
            <person name="Huang X."/>
            <person name="Zhou S."/>
            <person name="Chu X."/>
            <person name="Xie Y."/>
            <person name="Lin Y."/>
        </authorList>
    </citation>
    <scope>NUCLEOTIDE SEQUENCE [LARGE SCALE GENOMIC DNA]</scope>
    <source>
        <strain evidence="2 3">HNM0663</strain>
    </source>
</reference>
<evidence type="ECO:0000313" key="2">
    <source>
        <dbReference type="EMBL" id="MDH2390613.1"/>
    </source>
</evidence>
<sequence>MPSVTARPSSGTQQRAITAAKTLATTTHTERAHKKAASDSTTALTAEDSARAGLGALAAEANTALPSLQADERRRREAGPAIADGKKASRKLAMTLSTRLARALADRARPPVWFVTVLGPAPPADATQEWIDLAVDVLVYRITHQVTDPVVALGRPPYDAAGTAQYRDLTRALQSWNT</sequence>
<organism evidence="2 3">
    <name type="scientific">Streptomyces chengmaiensis</name>
    <dbReference type="NCBI Taxonomy" id="3040919"/>
    <lineage>
        <taxon>Bacteria</taxon>
        <taxon>Bacillati</taxon>
        <taxon>Actinomycetota</taxon>
        <taxon>Actinomycetes</taxon>
        <taxon>Kitasatosporales</taxon>
        <taxon>Streptomycetaceae</taxon>
        <taxon>Streptomyces</taxon>
    </lineage>
</organism>
<name>A0ABT6HPG0_9ACTN</name>
<protein>
    <submittedName>
        <fullName evidence="2">Uncharacterized protein</fullName>
    </submittedName>
</protein>
<dbReference type="Proteomes" id="UP001223144">
    <property type="component" value="Unassembled WGS sequence"/>
</dbReference>
<evidence type="ECO:0000313" key="3">
    <source>
        <dbReference type="Proteomes" id="UP001223144"/>
    </source>
</evidence>
<gene>
    <name evidence="2" type="ORF">QCN29_17805</name>
</gene>
<evidence type="ECO:0000256" key="1">
    <source>
        <dbReference type="SAM" id="MobiDB-lite"/>
    </source>
</evidence>
<feature type="region of interest" description="Disordered" evidence="1">
    <location>
        <begin position="21"/>
        <end position="45"/>
    </location>
</feature>
<feature type="region of interest" description="Disordered" evidence="1">
    <location>
        <begin position="65"/>
        <end position="86"/>
    </location>
</feature>